<feature type="domain" description="DUF4283" evidence="2">
    <location>
        <begin position="59"/>
        <end position="137"/>
    </location>
</feature>
<evidence type="ECO:0000313" key="4">
    <source>
        <dbReference type="Proteomes" id="UP001497516"/>
    </source>
</evidence>
<dbReference type="PANTHER" id="PTHR31286">
    <property type="entry name" value="GLYCINE-RICH CELL WALL STRUCTURAL PROTEIN 1.8-LIKE"/>
    <property type="match status" value="1"/>
</dbReference>
<organism evidence="3 4">
    <name type="scientific">Linum trigynum</name>
    <dbReference type="NCBI Taxonomy" id="586398"/>
    <lineage>
        <taxon>Eukaryota</taxon>
        <taxon>Viridiplantae</taxon>
        <taxon>Streptophyta</taxon>
        <taxon>Embryophyta</taxon>
        <taxon>Tracheophyta</taxon>
        <taxon>Spermatophyta</taxon>
        <taxon>Magnoliopsida</taxon>
        <taxon>eudicotyledons</taxon>
        <taxon>Gunneridae</taxon>
        <taxon>Pentapetalae</taxon>
        <taxon>rosids</taxon>
        <taxon>fabids</taxon>
        <taxon>Malpighiales</taxon>
        <taxon>Linaceae</taxon>
        <taxon>Linum</taxon>
    </lineage>
</organism>
<protein>
    <recommendedName>
        <fullName evidence="2">DUF4283 domain-containing protein</fullName>
    </recommendedName>
</protein>
<dbReference type="Proteomes" id="UP001497516">
    <property type="component" value="Chromosome 9"/>
</dbReference>
<name>A0AAV2GLB4_9ROSI</name>
<accession>A0AAV2GLB4</accession>
<gene>
    <name evidence="3" type="ORF">LTRI10_LOCUS50463</name>
</gene>
<dbReference type="PANTHER" id="PTHR31286:SF167">
    <property type="entry name" value="OS09G0268800 PROTEIN"/>
    <property type="match status" value="1"/>
</dbReference>
<dbReference type="InterPro" id="IPR025558">
    <property type="entry name" value="DUF4283"/>
</dbReference>
<proteinExistence type="predicted"/>
<reference evidence="3 4" key="1">
    <citation type="submission" date="2024-04" db="EMBL/GenBank/DDBJ databases">
        <authorList>
            <person name="Fracassetti M."/>
        </authorList>
    </citation>
    <scope>NUCLEOTIDE SEQUENCE [LARGE SCALE GENOMIC DNA]</scope>
</reference>
<dbReference type="AlphaFoldDB" id="A0AAV2GLB4"/>
<dbReference type="Pfam" id="PF14111">
    <property type="entry name" value="DUF4283"/>
    <property type="match status" value="1"/>
</dbReference>
<dbReference type="EMBL" id="OZ034822">
    <property type="protein sequence ID" value="CAL1411087.1"/>
    <property type="molecule type" value="Genomic_DNA"/>
</dbReference>
<sequence>MSAFFGIIRRPLWPFRVHRLQFSPYPLELQSAHTLISEFLQMATIVSAVFTDEAVAVSEERTGLSLIGRVFGPAPSLGSLQRLLVDIWSCKGLLTVLPMPAGLVQFIFSDPLDRKKVLAVTPWIIYRFMINVREWVEPSEEVSQSLLRVPLNVQLWDVPYECLTTLMARCLGSAMGDLKDAAVYVGAETRGAFLHVRVALDVSVSLPQCVNASHVANSKGPFKALVLFERLPLFYFCCGVIGHSGRRCARAPEFVGKPLPYGSHTLAKEEGAKVDERTLRRRHPKLSWTRQSGDSSAVAKSSAPKMDQARSEMQRLTIQAAHLSPVQHGGMALVRKRDALEEGEILPATKSVCVNPLEKNVECAENEVRVEATGPSRSQSTP</sequence>
<evidence type="ECO:0000256" key="1">
    <source>
        <dbReference type="SAM" id="MobiDB-lite"/>
    </source>
</evidence>
<feature type="compositionally biased region" description="Polar residues" evidence="1">
    <location>
        <begin position="288"/>
        <end position="299"/>
    </location>
</feature>
<evidence type="ECO:0000259" key="2">
    <source>
        <dbReference type="Pfam" id="PF14111"/>
    </source>
</evidence>
<keyword evidence="4" id="KW-1185">Reference proteome</keyword>
<dbReference type="InterPro" id="IPR040256">
    <property type="entry name" value="At4g02000-like"/>
</dbReference>
<feature type="region of interest" description="Disordered" evidence="1">
    <location>
        <begin position="286"/>
        <end position="309"/>
    </location>
</feature>
<evidence type="ECO:0000313" key="3">
    <source>
        <dbReference type="EMBL" id="CAL1411087.1"/>
    </source>
</evidence>